<reference evidence="1 2" key="1">
    <citation type="submission" date="2023-10" db="EMBL/GenBank/DDBJ databases">
        <title>Nicoliella lavandulae sp. nov. isolated from Lavandula angustifolia flowers.</title>
        <authorList>
            <person name="Alcantara C."/>
            <person name="Zuniga M."/>
            <person name="Landete J.M."/>
            <person name="Monedero V."/>
        </authorList>
    </citation>
    <scope>NUCLEOTIDE SEQUENCE [LARGE SCALE GENOMIC DNA]</scope>
    <source>
        <strain evidence="1 2">Es01</strain>
    </source>
</reference>
<dbReference type="Gene3D" id="1.20.1170.10">
    <property type="match status" value="1"/>
</dbReference>
<accession>A0ABU8SKI7</accession>
<proteinExistence type="predicted"/>
<evidence type="ECO:0000313" key="1">
    <source>
        <dbReference type="EMBL" id="MEJ6400427.1"/>
    </source>
</evidence>
<sequence>MTAGIIAALAFLLLVIFIGVFLLKLVTTLNEVNQSLKSLTDDVDVISSQTEKVLASSNTMLKDLNDKVNTIDPVFQAAADLGVSVSELNDSTKNLTSRVKNGGKLSLGTTILSRVGNAFIGKKKKSKK</sequence>
<keyword evidence="2" id="KW-1185">Reference proteome</keyword>
<comment type="caution">
    <text evidence="1">The sequence shown here is derived from an EMBL/GenBank/DDBJ whole genome shotgun (WGS) entry which is preliminary data.</text>
</comment>
<gene>
    <name evidence="1" type="ORF">R4146_04485</name>
</gene>
<dbReference type="EMBL" id="JAWMWH010000001">
    <property type="protein sequence ID" value="MEJ6400427.1"/>
    <property type="molecule type" value="Genomic_DNA"/>
</dbReference>
<protein>
    <submittedName>
        <fullName evidence="1">DUF948 domain-containing protein</fullName>
    </submittedName>
</protein>
<dbReference type="Proteomes" id="UP001370590">
    <property type="component" value="Unassembled WGS sequence"/>
</dbReference>
<dbReference type="InterPro" id="IPR009293">
    <property type="entry name" value="UPF0478"/>
</dbReference>
<organism evidence="1 2">
    <name type="scientific">Nicoliella lavandulae</name>
    <dbReference type="NCBI Taxonomy" id="3082954"/>
    <lineage>
        <taxon>Bacteria</taxon>
        <taxon>Bacillati</taxon>
        <taxon>Bacillota</taxon>
        <taxon>Bacilli</taxon>
        <taxon>Lactobacillales</taxon>
        <taxon>Lactobacillaceae</taxon>
        <taxon>Nicoliella</taxon>
    </lineage>
</organism>
<dbReference type="RefSeq" id="WP_339960236.1">
    <property type="nucleotide sequence ID" value="NZ_JAWMWH010000001.1"/>
</dbReference>
<evidence type="ECO:0000313" key="2">
    <source>
        <dbReference type="Proteomes" id="UP001370590"/>
    </source>
</evidence>
<name>A0ABU8SKI7_9LACO</name>
<dbReference type="Pfam" id="PF06103">
    <property type="entry name" value="DUF948"/>
    <property type="match status" value="1"/>
</dbReference>
<dbReference type="PANTHER" id="PTHR40070:SF1">
    <property type="entry name" value="UPF0478 PROTEIN YTXG"/>
    <property type="match status" value="1"/>
</dbReference>
<dbReference type="PANTHER" id="PTHR40070">
    <property type="entry name" value="UPF0478 PROTEIN YTXG"/>
    <property type="match status" value="1"/>
</dbReference>